<dbReference type="InterPro" id="IPR047655">
    <property type="entry name" value="Transpos_IS630-like"/>
</dbReference>
<comment type="caution">
    <text evidence="2">The sequence shown here is derived from an EMBL/GenBank/DDBJ whole genome shotgun (WGS) entry which is preliminary data.</text>
</comment>
<evidence type="ECO:0000313" key="3">
    <source>
        <dbReference type="Proteomes" id="UP000770785"/>
    </source>
</evidence>
<sequence>MKSLLSLALLGDIDLRFADESAFNLEPNVPYDWIRVGEQYGLRSSKSCKLNVFGLLNYSGDLSSFITTGRVDSNQIIEWMTEFAATIDKRTVVVLDNAPWHSSKLVMDKVDEWEEKGLELFYLPPYCSHLNIIETLWRKIKHEWLRPEDFNSAEALHARIREILANYGNGLFDINFILEKMS</sequence>
<reference evidence="2 3" key="1">
    <citation type="submission" date="2020-03" db="EMBL/GenBank/DDBJ databases">
        <title>Genomic Encyclopedia of Type Strains, Phase IV (KMG-IV): sequencing the most valuable type-strain genomes for metagenomic binning, comparative biology and taxonomic classification.</title>
        <authorList>
            <person name="Goeker M."/>
        </authorList>
    </citation>
    <scope>NUCLEOTIDE SEQUENCE [LARGE SCALE GENOMIC DNA]</scope>
    <source>
        <strain evidence="2 3">DSM 105096</strain>
    </source>
</reference>
<dbReference type="InterPro" id="IPR038717">
    <property type="entry name" value="Tc1-like_DDE_dom"/>
</dbReference>
<protein>
    <submittedName>
        <fullName evidence="2">Transposase</fullName>
    </submittedName>
</protein>
<dbReference type="NCBIfam" id="NF033545">
    <property type="entry name" value="transpos_IS630"/>
    <property type="match status" value="1"/>
</dbReference>
<keyword evidence="3" id="KW-1185">Reference proteome</keyword>
<evidence type="ECO:0000313" key="2">
    <source>
        <dbReference type="EMBL" id="NJC27882.1"/>
    </source>
</evidence>
<dbReference type="Gene3D" id="3.30.420.10">
    <property type="entry name" value="Ribonuclease H-like superfamily/Ribonuclease H"/>
    <property type="match status" value="1"/>
</dbReference>
<organism evidence="2 3">
    <name type="scientific">Neolewinella antarctica</name>
    <dbReference type="NCBI Taxonomy" id="442734"/>
    <lineage>
        <taxon>Bacteria</taxon>
        <taxon>Pseudomonadati</taxon>
        <taxon>Bacteroidota</taxon>
        <taxon>Saprospiria</taxon>
        <taxon>Saprospirales</taxon>
        <taxon>Lewinellaceae</taxon>
        <taxon>Neolewinella</taxon>
    </lineage>
</organism>
<feature type="domain" description="Tc1-like transposase DDE" evidence="1">
    <location>
        <begin position="14"/>
        <end position="156"/>
    </location>
</feature>
<evidence type="ECO:0000259" key="1">
    <source>
        <dbReference type="Pfam" id="PF13358"/>
    </source>
</evidence>
<proteinExistence type="predicted"/>
<dbReference type="Proteomes" id="UP000770785">
    <property type="component" value="Unassembled WGS sequence"/>
</dbReference>
<gene>
    <name evidence="2" type="ORF">GGR27_003400</name>
</gene>
<dbReference type="InterPro" id="IPR036397">
    <property type="entry name" value="RNaseH_sf"/>
</dbReference>
<dbReference type="EMBL" id="JAATJH010000006">
    <property type="protein sequence ID" value="NJC27882.1"/>
    <property type="molecule type" value="Genomic_DNA"/>
</dbReference>
<name>A0ABX0XF86_9BACT</name>
<accession>A0ABX0XF86</accession>
<dbReference type="Pfam" id="PF13358">
    <property type="entry name" value="DDE_3"/>
    <property type="match status" value="1"/>
</dbReference>